<protein>
    <submittedName>
        <fullName evidence="1">Uncharacterized protein</fullName>
    </submittedName>
</protein>
<dbReference type="PANTHER" id="PTHR46336:SF29">
    <property type="entry name" value="BTB DOMAIN-CONTAINING PROTEIN"/>
    <property type="match status" value="1"/>
</dbReference>
<dbReference type="InterPro" id="IPR045890">
    <property type="entry name" value="POB1-like"/>
</dbReference>
<accession>A0A8R7Q6J4</accession>
<dbReference type="GO" id="GO:0010114">
    <property type="term" value="P:response to red light"/>
    <property type="evidence" value="ECO:0007669"/>
    <property type="project" value="TreeGrafter"/>
</dbReference>
<reference evidence="1" key="3">
    <citation type="submission" date="2022-06" db="UniProtKB">
        <authorList>
            <consortium name="EnsemblPlants"/>
        </authorList>
    </citation>
    <scope>IDENTIFICATION</scope>
</reference>
<dbReference type="EnsemblPlants" id="TuG1812G0400003575.01.T01">
    <property type="protein sequence ID" value="TuG1812G0400003575.01.T01.cds264662"/>
    <property type="gene ID" value="TuG1812G0400003575.01"/>
</dbReference>
<dbReference type="AlphaFoldDB" id="A0A8R7Q6J4"/>
<proteinExistence type="predicted"/>
<evidence type="ECO:0000313" key="2">
    <source>
        <dbReference type="Proteomes" id="UP000015106"/>
    </source>
</evidence>
<evidence type="ECO:0000313" key="1">
    <source>
        <dbReference type="EnsemblPlants" id="TuG1812G0400003575.01.T01.cds264662"/>
    </source>
</evidence>
<keyword evidence="2" id="KW-1185">Reference proteome</keyword>
<reference evidence="1" key="2">
    <citation type="submission" date="2018-03" db="EMBL/GenBank/DDBJ databases">
        <title>The Triticum urartu genome reveals the dynamic nature of wheat genome evolution.</title>
        <authorList>
            <person name="Ling H."/>
            <person name="Ma B."/>
            <person name="Shi X."/>
            <person name="Liu H."/>
            <person name="Dong L."/>
            <person name="Sun H."/>
            <person name="Cao Y."/>
            <person name="Gao Q."/>
            <person name="Zheng S."/>
            <person name="Li Y."/>
            <person name="Yu Y."/>
            <person name="Du H."/>
            <person name="Qi M."/>
            <person name="Li Y."/>
            <person name="Yu H."/>
            <person name="Cui Y."/>
            <person name="Wang N."/>
            <person name="Chen C."/>
            <person name="Wu H."/>
            <person name="Zhao Y."/>
            <person name="Zhang J."/>
            <person name="Li Y."/>
            <person name="Zhou W."/>
            <person name="Zhang B."/>
            <person name="Hu W."/>
            <person name="Eijk M."/>
            <person name="Tang J."/>
            <person name="Witsenboer H."/>
            <person name="Zhao S."/>
            <person name="Li Z."/>
            <person name="Zhang A."/>
            <person name="Wang D."/>
            <person name="Liang C."/>
        </authorList>
    </citation>
    <scope>NUCLEOTIDE SEQUENCE [LARGE SCALE GENOMIC DNA]</scope>
    <source>
        <strain evidence="1">cv. G1812</strain>
    </source>
</reference>
<reference evidence="2" key="1">
    <citation type="journal article" date="2013" name="Nature">
        <title>Draft genome of the wheat A-genome progenitor Triticum urartu.</title>
        <authorList>
            <person name="Ling H.Q."/>
            <person name="Zhao S."/>
            <person name="Liu D."/>
            <person name="Wang J."/>
            <person name="Sun H."/>
            <person name="Zhang C."/>
            <person name="Fan H."/>
            <person name="Li D."/>
            <person name="Dong L."/>
            <person name="Tao Y."/>
            <person name="Gao C."/>
            <person name="Wu H."/>
            <person name="Li Y."/>
            <person name="Cui Y."/>
            <person name="Guo X."/>
            <person name="Zheng S."/>
            <person name="Wang B."/>
            <person name="Yu K."/>
            <person name="Liang Q."/>
            <person name="Yang W."/>
            <person name="Lou X."/>
            <person name="Chen J."/>
            <person name="Feng M."/>
            <person name="Jian J."/>
            <person name="Zhang X."/>
            <person name="Luo G."/>
            <person name="Jiang Y."/>
            <person name="Liu J."/>
            <person name="Wang Z."/>
            <person name="Sha Y."/>
            <person name="Zhang B."/>
            <person name="Wu H."/>
            <person name="Tang D."/>
            <person name="Shen Q."/>
            <person name="Xue P."/>
            <person name="Zou S."/>
            <person name="Wang X."/>
            <person name="Liu X."/>
            <person name="Wang F."/>
            <person name="Yang Y."/>
            <person name="An X."/>
            <person name="Dong Z."/>
            <person name="Zhang K."/>
            <person name="Zhang X."/>
            <person name="Luo M.C."/>
            <person name="Dvorak J."/>
            <person name="Tong Y."/>
            <person name="Wang J."/>
            <person name="Yang H."/>
            <person name="Li Z."/>
            <person name="Wang D."/>
            <person name="Zhang A."/>
            <person name="Wang J."/>
        </authorList>
    </citation>
    <scope>NUCLEOTIDE SEQUENCE</scope>
    <source>
        <strain evidence="2">cv. G1812</strain>
    </source>
</reference>
<dbReference type="Gramene" id="TuG1812G0400003575.01.T01">
    <property type="protein sequence ID" value="TuG1812G0400003575.01.T01.cds264662"/>
    <property type="gene ID" value="TuG1812G0400003575.01"/>
</dbReference>
<name>A0A8R7Q6J4_TRIUA</name>
<dbReference type="PANTHER" id="PTHR46336">
    <property type="entry name" value="OS02G0260700 PROTEIN"/>
    <property type="match status" value="1"/>
</dbReference>
<sequence>MLPTLPNRKHFAHLFHLAGQRFLSHNKLSNGYSFGLFIETIEMPKGPSCLTVDFELAARTRSSGKFVLRFEDKHTGDDWMLGCGDLSEVPWSTFIANDNLFIDGVLYLRADLKVAQKGLQT</sequence>
<organism evidence="1 2">
    <name type="scientific">Triticum urartu</name>
    <name type="common">Red wild einkorn</name>
    <name type="synonym">Crithodium urartu</name>
    <dbReference type="NCBI Taxonomy" id="4572"/>
    <lineage>
        <taxon>Eukaryota</taxon>
        <taxon>Viridiplantae</taxon>
        <taxon>Streptophyta</taxon>
        <taxon>Embryophyta</taxon>
        <taxon>Tracheophyta</taxon>
        <taxon>Spermatophyta</taxon>
        <taxon>Magnoliopsida</taxon>
        <taxon>Liliopsida</taxon>
        <taxon>Poales</taxon>
        <taxon>Poaceae</taxon>
        <taxon>BOP clade</taxon>
        <taxon>Pooideae</taxon>
        <taxon>Triticodae</taxon>
        <taxon>Triticeae</taxon>
        <taxon>Triticinae</taxon>
        <taxon>Triticum</taxon>
    </lineage>
</organism>
<dbReference type="GO" id="GO:0005634">
    <property type="term" value="C:nucleus"/>
    <property type="evidence" value="ECO:0007669"/>
    <property type="project" value="TreeGrafter"/>
</dbReference>
<dbReference type="Proteomes" id="UP000015106">
    <property type="component" value="Chromosome 4"/>
</dbReference>